<organism evidence="1 2">
    <name type="scientific">Brachionus plicatilis</name>
    <name type="common">Marine rotifer</name>
    <name type="synonym">Brachionus muelleri</name>
    <dbReference type="NCBI Taxonomy" id="10195"/>
    <lineage>
        <taxon>Eukaryota</taxon>
        <taxon>Metazoa</taxon>
        <taxon>Spiralia</taxon>
        <taxon>Gnathifera</taxon>
        <taxon>Rotifera</taxon>
        <taxon>Eurotatoria</taxon>
        <taxon>Monogononta</taxon>
        <taxon>Pseudotrocha</taxon>
        <taxon>Ploima</taxon>
        <taxon>Brachionidae</taxon>
        <taxon>Brachionus</taxon>
    </lineage>
</organism>
<reference evidence="1 2" key="1">
    <citation type="journal article" date="2018" name="Sci. Rep.">
        <title>Genomic signatures of local adaptation to the degree of environmental predictability in rotifers.</title>
        <authorList>
            <person name="Franch-Gras L."/>
            <person name="Hahn C."/>
            <person name="Garcia-Roger E.M."/>
            <person name="Carmona M.J."/>
            <person name="Serra M."/>
            <person name="Gomez A."/>
        </authorList>
    </citation>
    <scope>NUCLEOTIDE SEQUENCE [LARGE SCALE GENOMIC DNA]</scope>
    <source>
        <strain evidence="1">HYR1</strain>
    </source>
</reference>
<accession>A0A3M7QFD5</accession>
<protein>
    <submittedName>
        <fullName evidence="1">Uncharacterized protein</fullName>
    </submittedName>
</protein>
<proteinExistence type="predicted"/>
<evidence type="ECO:0000313" key="2">
    <source>
        <dbReference type="Proteomes" id="UP000276133"/>
    </source>
</evidence>
<comment type="caution">
    <text evidence="1">The sequence shown here is derived from an EMBL/GenBank/DDBJ whole genome shotgun (WGS) entry which is preliminary data.</text>
</comment>
<dbReference type="AlphaFoldDB" id="A0A3M7QFD5"/>
<name>A0A3M7QFD5_BRAPC</name>
<gene>
    <name evidence="1" type="ORF">BpHYR1_023018</name>
</gene>
<dbReference type="Proteomes" id="UP000276133">
    <property type="component" value="Unassembled WGS sequence"/>
</dbReference>
<sequence>MIHVNILSHEEYFSILKLCLVVFSFDLLNADMLRKFRFLIYPVSKTPEDSNNNYTLNYRPIKRSNVQTVLNESLYHSKVAQLKI</sequence>
<evidence type="ECO:0000313" key="1">
    <source>
        <dbReference type="EMBL" id="RNA09751.1"/>
    </source>
</evidence>
<dbReference type="EMBL" id="REGN01006373">
    <property type="protein sequence ID" value="RNA09751.1"/>
    <property type="molecule type" value="Genomic_DNA"/>
</dbReference>
<keyword evidence="2" id="KW-1185">Reference proteome</keyword>